<dbReference type="PANTHER" id="PTHR31832">
    <property type="entry name" value="B-BOX ZINC FINGER PROTEIN 22"/>
    <property type="match status" value="1"/>
</dbReference>
<protein>
    <submittedName>
        <fullName evidence="2">B-box zinc finger protein 21-like</fullName>
    </submittedName>
</protein>
<name>A0ABM3A6C2_GOSHI</name>
<organism evidence="1 2">
    <name type="scientific">Gossypium hirsutum</name>
    <name type="common">Upland cotton</name>
    <name type="synonym">Gossypium mexicanum</name>
    <dbReference type="NCBI Taxonomy" id="3635"/>
    <lineage>
        <taxon>Eukaryota</taxon>
        <taxon>Viridiplantae</taxon>
        <taxon>Streptophyta</taxon>
        <taxon>Embryophyta</taxon>
        <taxon>Tracheophyta</taxon>
        <taxon>Spermatophyta</taxon>
        <taxon>Magnoliopsida</taxon>
        <taxon>eudicotyledons</taxon>
        <taxon>Gunneridae</taxon>
        <taxon>Pentapetalae</taxon>
        <taxon>rosids</taxon>
        <taxon>malvids</taxon>
        <taxon>Malvales</taxon>
        <taxon>Malvaceae</taxon>
        <taxon>Malvoideae</taxon>
        <taxon>Gossypium</taxon>
    </lineage>
</organism>
<accession>A0ABM3A6C2</accession>
<gene>
    <name evidence="2" type="primary">LOC121217895</name>
</gene>
<proteinExistence type="predicted"/>
<dbReference type="Proteomes" id="UP000818029">
    <property type="component" value="Chromosome A03"/>
</dbReference>
<sequence length="320" mass="35004">MVPASILIGSNPAYVADYRSSFYPELPDNSTSELPVKLNEIPELELKIEKQMKIQCDVCEKEAASVFCTSDEATLCAPVITASTMPTSLLLNTNVFPFSILPLLNKSLSVTSVRHLFGLFIGETRIRVLCTRQGNSMYCDVPIHLANQYTQKHDRFLLTGVKLSATSALYDGDSLPQFNSQTLVNDPFSVSPASFNPSSAAMTTTATAAVINKNSGDNNMSRSETCASVSSISDYFDDGLLRFVDADLERNTTTFSPESSGLWVPQHSPSSLCTPHNSSQIGGQTGWFKETIGIKANRRRTDDSFYGSRNNPSLHCLQDI</sequence>
<reference evidence="1" key="1">
    <citation type="journal article" date="2020" name="Nat. Genet.">
        <title>Genomic diversifications of five Gossypium allopolyploid species and their impact on cotton improvement.</title>
        <authorList>
            <person name="Chen Z.J."/>
            <person name="Sreedasyam A."/>
            <person name="Ando A."/>
            <person name="Song Q."/>
            <person name="De Santiago L.M."/>
            <person name="Hulse-Kemp A.M."/>
            <person name="Ding M."/>
            <person name="Ye W."/>
            <person name="Kirkbride R.C."/>
            <person name="Jenkins J."/>
            <person name="Plott C."/>
            <person name="Lovell J."/>
            <person name="Lin Y.M."/>
            <person name="Vaughn R."/>
            <person name="Liu B."/>
            <person name="Simpson S."/>
            <person name="Scheffler B.E."/>
            <person name="Wen L."/>
            <person name="Saski C.A."/>
            <person name="Grover C.E."/>
            <person name="Hu G."/>
            <person name="Conover J.L."/>
            <person name="Carlson J.W."/>
            <person name="Shu S."/>
            <person name="Boston L.B."/>
            <person name="Williams M."/>
            <person name="Peterson D.G."/>
            <person name="McGee K."/>
            <person name="Jones D.C."/>
            <person name="Wendel J.F."/>
            <person name="Stelly D.M."/>
            <person name="Grimwood J."/>
            <person name="Schmutz J."/>
        </authorList>
    </citation>
    <scope>NUCLEOTIDE SEQUENCE [LARGE SCALE GENOMIC DNA]</scope>
    <source>
        <strain evidence="1">cv. TM-1</strain>
    </source>
</reference>
<reference evidence="2" key="2">
    <citation type="submission" date="2025-08" db="UniProtKB">
        <authorList>
            <consortium name="RefSeq"/>
        </authorList>
    </citation>
    <scope>IDENTIFICATION</scope>
</reference>
<evidence type="ECO:0000313" key="1">
    <source>
        <dbReference type="Proteomes" id="UP000818029"/>
    </source>
</evidence>
<dbReference type="InterPro" id="IPR051979">
    <property type="entry name" value="B-box_zinc_finger"/>
</dbReference>
<dbReference type="PANTHER" id="PTHR31832:SF52">
    <property type="entry name" value="B-BOX ZINC FINGER PROTEIN 21"/>
    <property type="match status" value="1"/>
</dbReference>
<dbReference type="GeneID" id="121217895"/>
<evidence type="ECO:0000313" key="2">
    <source>
        <dbReference type="RefSeq" id="XP_040950415.1"/>
    </source>
</evidence>
<keyword evidence="1" id="KW-1185">Reference proteome</keyword>
<dbReference type="RefSeq" id="XP_040950415.1">
    <property type="nucleotide sequence ID" value="XM_041094481.1"/>
</dbReference>